<evidence type="ECO:0000313" key="7">
    <source>
        <dbReference type="EMBL" id="ROV95547.1"/>
    </source>
</evidence>
<keyword evidence="8" id="KW-1185">Reference proteome</keyword>
<evidence type="ECO:0000259" key="6">
    <source>
        <dbReference type="PROSITE" id="PS51387"/>
    </source>
</evidence>
<evidence type="ECO:0000256" key="5">
    <source>
        <dbReference type="ARBA" id="ARBA00023002"/>
    </source>
</evidence>
<accession>A0A423VWY7</accession>
<sequence length="478" mass="52173">MRAPSYLVHAPLTAAWANRSLDVLFAQSLSSGAQIFLPTDSAWANETQARWSDYQAPTYLGAIKPATEEDIQIIVKISQANNIPFFATGGGHSFSDYSNFEGISIELGNFNTTVLGNSNTTLTIGGAVKFEQLYDLLYDAGKELPFASCACPGVVGTTLGAGLGPLQGHRGLMIDALQSVRLITADGDLITASEDENPELFWGIRGAGSNFGIVTSASFKLYDITNAGQAMVAQMVFPASANGNYWKVLQSLDSTLPSKLALTNMAYYATEYNMTLIVLNAIYFGPQEEGEPHLQAFKDLEPLQTSITMTPQNLLFPNIFGSCTPNQHINIYTVAITETDPATLETVFDDFQTMWTTYSGYQGRLLIQRFPNDAVVGSVSENATAFPWRDAVAHVSIEGYMTDTSLYAVVDRFERSVRDRLAVTSGYPHLATYTNFARGTEGPVAWYSVRKLPALAALKEKWDPKGLFGFNKPIPTQK</sequence>
<dbReference type="Pfam" id="PF08031">
    <property type="entry name" value="BBE"/>
    <property type="match status" value="1"/>
</dbReference>
<reference evidence="7 8" key="1">
    <citation type="submission" date="2015-09" db="EMBL/GenBank/DDBJ databases">
        <title>Host preference determinants of Valsa canker pathogens revealed by comparative genomics.</title>
        <authorList>
            <person name="Yin Z."/>
            <person name="Huang L."/>
        </authorList>
    </citation>
    <scope>NUCLEOTIDE SEQUENCE [LARGE SCALE GENOMIC DNA]</scope>
    <source>
        <strain evidence="7 8">YSFL</strain>
    </source>
</reference>
<dbReference type="InterPro" id="IPR050416">
    <property type="entry name" value="FAD-linked_Oxidoreductase"/>
</dbReference>
<gene>
    <name evidence="7" type="ORF">VSDG_05266</name>
</gene>
<evidence type="ECO:0000313" key="8">
    <source>
        <dbReference type="Proteomes" id="UP000284375"/>
    </source>
</evidence>
<dbReference type="PANTHER" id="PTHR42973:SF32">
    <property type="entry name" value="FAD-LINKED OXIDOREDUCTASE AFOF"/>
    <property type="match status" value="1"/>
</dbReference>
<name>A0A423VWY7_CYTCH</name>
<dbReference type="PANTHER" id="PTHR42973">
    <property type="entry name" value="BINDING OXIDOREDUCTASE, PUTATIVE (AFU_ORTHOLOGUE AFUA_1G17690)-RELATED"/>
    <property type="match status" value="1"/>
</dbReference>
<dbReference type="InterPro" id="IPR006094">
    <property type="entry name" value="Oxid_FAD_bind_N"/>
</dbReference>
<dbReference type="GO" id="GO:0016491">
    <property type="term" value="F:oxidoreductase activity"/>
    <property type="evidence" value="ECO:0007669"/>
    <property type="project" value="UniProtKB-KW"/>
</dbReference>
<dbReference type="InterPro" id="IPR016169">
    <property type="entry name" value="FAD-bd_PCMH_sub2"/>
</dbReference>
<feature type="domain" description="FAD-binding PCMH-type" evidence="6">
    <location>
        <begin position="52"/>
        <end position="224"/>
    </location>
</feature>
<comment type="caution">
    <text evidence="7">The sequence shown here is derived from an EMBL/GenBank/DDBJ whole genome shotgun (WGS) entry which is preliminary data.</text>
</comment>
<dbReference type="Pfam" id="PF01565">
    <property type="entry name" value="FAD_binding_4"/>
    <property type="match status" value="1"/>
</dbReference>
<dbReference type="GO" id="GO:0071949">
    <property type="term" value="F:FAD binding"/>
    <property type="evidence" value="ECO:0007669"/>
    <property type="project" value="InterPro"/>
</dbReference>
<dbReference type="STRING" id="252740.A0A423VWY7"/>
<comment type="similarity">
    <text evidence="1">Belongs to the oxygen-dependent FAD-linked oxidoreductase family.</text>
</comment>
<dbReference type="EMBL" id="LJZO01000023">
    <property type="protein sequence ID" value="ROV95547.1"/>
    <property type="molecule type" value="Genomic_DNA"/>
</dbReference>
<dbReference type="Gene3D" id="3.40.462.20">
    <property type="match status" value="1"/>
</dbReference>
<keyword evidence="2" id="KW-0285">Flavoprotein</keyword>
<dbReference type="PROSITE" id="PS51387">
    <property type="entry name" value="FAD_PCMH"/>
    <property type="match status" value="1"/>
</dbReference>
<evidence type="ECO:0000256" key="4">
    <source>
        <dbReference type="ARBA" id="ARBA00022827"/>
    </source>
</evidence>
<organism evidence="7 8">
    <name type="scientific">Cytospora chrysosperma</name>
    <name type="common">Cytospora canker fungus</name>
    <name type="synonym">Sphaeria chrysosperma</name>
    <dbReference type="NCBI Taxonomy" id="252740"/>
    <lineage>
        <taxon>Eukaryota</taxon>
        <taxon>Fungi</taxon>
        <taxon>Dikarya</taxon>
        <taxon>Ascomycota</taxon>
        <taxon>Pezizomycotina</taxon>
        <taxon>Sordariomycetes</taxon>
        <taxon>Sordariomycetidae</taxon>
        <taxon>Diaporthales</taxon>
        <taxon>Cytosporaceae</taxon>
        <taxon>Cytospora</taxon>
    </lineage>
</organism>
<dbReference type="InterPro" id="IPR012951">
    <property type="entry name" value="BBE"/>
</dbReference>
<proteinExistence type="inferred from homology"/>
<keyword evidence="3" id="KW-0732">Signal</keyword>
<dbReference type="Gene3D" id="3.30.465.10">
    <property type="match status" value="1"/>
</dbReference>
<keyword evidence="4" id="KW-0274">FAD</keyword>
<dbReference type="InterPro" id="IPR016166">
    <property type="entry name" value="FAD-bd_PCMH"/>
</dbReference>
<protein>
    <recommendedName>
        <fullName evidence="6">FAD-binding PCMH-type domain-containing protein</fullName>
    </recommendedName>
</protein>
<dbReference type="AlphaFoldDB" id="A0A423VWY7"/>
<evidence type="ECO:0000256" key="2">
    <source>
        <dbReference type="ARBA" id="ARBA00022630"/>
    </source>
</evidence>
<dbReference type="InterPro" id="IPR036318">
    <property type="entry name" value="FAD-bd_PCMH-like_sf"/>
</dbReference>
<keyword evidence="5" id="KW-0560">Oxidoreductase</keyword>
<dbReference type="Proteomes" id="UP000284375">
    <property type="component" value="Unassembled WGS sequence"/>
</dbReference>
<dbReference type="SUPFAM" id="SSF56176">
    <property type="entry name" value="FAD-binding/transporter-associated domain-like"/>
    <property type="match status" value="1"/>
</dbReference>
<evidence type="ECO:0000256" key="1">
    <source>
        <dbReference type="ARBA" id="ARBA00005466"/>
    </source>
</evidence>
<dbReference type="OrthoDB" id="415825at2759"/>
<evidence type="ECO:0000256" key="3">
    <source>
        <dbReference type="ARBA" id="ARBA00022729"/>
    </source>
</evidence>